<gene>
    <name evidence="2" type="ORF">H9814_03165</name>
</gene>
<dbReference type="SUPFAM" id="SSF46785">
    <property type="entry name" value="Winged helix' DNA-binding domain"/>
    <property type="match status" value="1"/>
</dbReference>
<evidence type="ECO:0000313" key="2">
    <source>
        <dbReference type="EMBL" id="HIZ32536.1"/>
    </source>
</evidence>
<reference evidence="2" key="2">
    <citation type="submission" date="2021-04" db="EMBL/GenBank/DDBJ databases">
        <authorList>
            <person name="Gilroy R."/>
        </authorList>
    </citation>
    <scope>NUCLEOTIDE SEQUENCE</scope>
    <source>
        <strain evidence="2">ChiHjej9B8-1298</strain>
    </source>
</reference>
<dbReference type="Pfam" id="PF08279">
    <property type="entry name" value="HTH_11"/>
    <property type="match status" value="1"/>
</dbReference>
<feature type="domain" description="Helix-turn-helix type 11" evidence="1">
    <location>
        <begin position="4"/>
        <end position="50"/>
    </location>
</feature>
<protein>
    <submittedName>
        <fullName evidence="2">HTH domain-containing protein</fullName>
    </submittedName>
</protein>
<dbReference type="Proteomes" id="UP000824028">
    <property type="component" value="Unassembled WGS sequence"/>
</dbReference>
<accession>A0A9D2E831</accession>
<name>A0A9D2E831_9BACE</name>
<dbReference type="EMBL" id="DXBX01000025">
    <property type="protein sequence ID" value="HIZ32536.1"/>
    <property type="molecule type" value="Genomic_DNA"/>
</dbReference>
<dbReference type="InterPro" id="IPR013196">
    <property type="entry name" value="HTH_11"/>
</dbReference>
<evidence type="ECO:0000259" key="1">
    <source>
        <dbReference type="Pfam" id="PF08279"/>
    </source>
</evidence>
<reference evidence="2" key="1">
    <citation type="journal article" date="2021" name="PeerJ">
        <title>Extensive microbial diversity within the chicken gut microbiome revealed by metagenomics and culture.</title>
        <authorList>
            <person name="Gilroy R."/>
            <person name="Ravi A."/>
            <person name="Getino M."/>
            <person name="Pursley I."/>
            <person name="Horton D.L."/>
            <person name="Alikhan N.F."/>
            <person name="Baker D."/>
            <person name="Gharbi K."/>
            <person name="Hall N."/>
            <person name="Watson M."/>
            <person name="Adriaenssens E.M."/>
            <person name="Foster-Nyarko E."/>
            <person name="Jarju S."/>
            <person name="Secka A."/>
            <person name="Antonio M."/>
            <person name="Oren A."/>
            <person name="Chaudhuri R.R."/>
            <person name="La Ragione R."/>
            <person name="Hildebrand F."/>
            <person name="Pallen M.J."/>
        </authorList>
    </citation>
    <scope>NUCLEOTIDE SEQUENCE</scope>
    <source>
        <strain evidence="2">ChiHjej9B8-1298</strain>
    </source>
</reference>
<proteinExistence type="predicted"/>
<dbReference type="AlphaFoldDB" id="A0A9D2E831"/>
<comment type="caution">
    <text evidence="2">The sequence shown here is derived from an EMBL/GenBank/DDBJ whole genome shotgun (WGS) entry which is preliminary data.</text>
</comment>
<dbReference type="InterPro" id="IPR036388">
    <property type="entry name" value="WH-like_DNA-bd_sf"/>
</dbReference>
<dbReference type="InterPro" id="IPR036390">
    <property type="entry name" value="WH_DNA-bd_sf"/>
</dbReference>
<sequence>MFNLMRANPKTSADEIGKQLNLSVRMIRKYIFVLKAAGLLERVGSNKSGYWKLREDEA</sequence>
<dbReference type="Gene3D" id="1.10.10.10">
    <property type="entry name" value="Winged helix-like DNA-binding domain superfamily/Winged helix DNA-binding domain"/>
    <property type="match status" value="1"/>
</dbReference>
<evidence type="ECO:0000313" key="3">
    <source>
        <dbReference type="Proteomes" id="UP000824028"/>
    </source>
</evidence>
<organism evidence="2 3">
    <name type="scientific">Candidatus Bacteroides merdigallinarum</name>
    <dbReference type="NCBI Taxonomy" id="2838473"/>
    <lineage>
        <taxon>Bacteria</taxon>
        <taxon>Pseudomonadati</taxon>
        <taxon>Bacteroidota</taxon>
        <taxon>Bacteroidia</taxon>
        <taxon>Bacteroidales</taxon>
        <taxon>Bacteroidaceae</taxon>
        <taxon>Bacteroides</taxon>
    </lineage>
</organism>